<dbReference type="AlphaFoldDB" id="A0A511V082"/>
<dbReference type="RefSeq" id="WP_146937607.1">
    <property type="nucleotide sequence ID" value="NZ_BJXW01000016.1"/>
</dbReference>
<feature type="transmembrane region" description="Helical" evidence="12">
    <location>
        <begin position="32"/>
        <end position="53"/>
    </location>
</feature>
<organism evidence="14 15">
    <name type="scientific">Cerasibacillus quisquiliarum</name>
    <dbReference type="NCBI Taxonomy" id="227865"/>
    <lineage>
        <taxon>Bacteria</taxon>
        <taxon>Bacillati</taxon>
        <taxon>Bacillota</taxon>
        <taxon>Bacilli</taxon>
        <taxon>Bacillales</taxon>
        <taxon>Bacillaceae</taxon>
        <taxon>Cerasibacillus</taxon>
    </lineage>
</organism>
<reference evidence="14 15" key="1">
    <citation type="submission" date="2019-07" db="EMBL/GenBank/DDBJ databases">
        <title>Whole genome shotgun sequence of Cerasibacillus quisquiliarum NBRC 102429.</title>
        <authorList>
            <person name="Hosoyama A."/>
            <person name="Uohara A."/>
            <person name="Ohji S."/>
            <person name="Ichikawa N."/>
        </authorList>
    </citation>
    <scope>NUCLEOTIDE SEQUENCE [LARGE SCALE GENOMIC DNA]</scope>
    <source>
        <strain evidence="14 15">NBRC 102429</strain>
    </source>
</reference>
<evidence type="ECO:0000256" key="9">
    <source>
        <dbReference type="ARBA" id="ARBA00022989"/>
    </source>
</evidence>
<evidence type="ECO:0000256" key="1">
    <source>
        <dbReference type="ARBA" id="ARBA00001947"/>
    </source>
</evidence>
<comment type="subcellular location">
    <subcellularLocation>
        <location evidence="2">Membrane</location>
        <topology evidence="2">Multi-pass membrane protein</topology>
    </subcellularLocation>
</comment>
<evidence type="ECO:0000256" key="6">
    <source>
        <dbReference type="ARBA" id="ARBA00022723"/>
    </source>
</evidence>
<dbReference type="PANTHER" id="PTHR39188">
    <property type="entry name" value="MEMBRANE-ASSOCIATED ZINC METALLOPROTEASE M50B"/>
    <property type="match status" value="1"/>
</dbReference>
<comment type="cofactor">
    <cofactor evidence="1">
        <name>Zn(2+)</name>
        <dbReference type="ChEBI" id="CHEBI:29105"/>
    </cofactor>
</comment>
<feature type="transmembrane region" description="Helical" evidence="12">
    <location>
        <begin position="167"/>
        <end position="191"/>
    </location>
</feature>
<dbReference type="GO" id="GO:0016020">
    <property type="term" value="C:membrane"/>
    <property type="evidence" value="ECO:0007669"/>
    <property type="project" value="UniProtKB-SubCell"/>
</dbReference>
<feature type="transmembrane region" description="Helical" evidence="12">
    <location>
        <begin position="7"/>
        <end position="26"/>
    </location>
</feature>
<dbReference type="GO" id="GO:0008237">
    <property type="term" value="F:metallopeptidase activity"/>
    <property type="evidence" value="ECO:0007669"/>
    <property type="project" value="UniProtKB-KW"/>
</dbReference>
<dbReference type="InterPro" id="IPR008915">
    <property type="entry name" value="Peptidase_M50"/>
</dbReference>
<feature type="domain" description="Peptidase M50" evidence="13">
    <location>
        <begin position="32"/>
        <end position="103"/>
    </location>
</feature>
<dbReference type="Proteomes" id="UP000321491">
    <property type="component" value="Unassembled WGS sequence"/>
</dbReference>
<accession>A0A511V082</accession>
<evidence type="ECO:0000313" key="15">
    <source>
        <dbReference type="Proteomes" id="UP000321491"/>
    </source>
</evidence>
<evidence type="ECO:0000256" key="10">
    <source>
        <dbReference type="ARBA" id="ARBA00023049"/>
    </source>
</evidence>
<evidence type="ECO:0000256" key="8">
    <source>
        <dbReference type="ARBA" id="ARBA00022833"/>
    </source>
</evidence>
<keyword evidence="10" id="KW-0482">Metalloprotease</keyword>
<comment type="caution">
    <text evidence="14">The sequence shown here is derived from an EMBL/GenBank/DDBJ whole genome shotgun (WGS) entry which is preliminary data.</text>
</comment>
<keyword evidence="8" id="KW-0862">Zinc</keyword>
<gene>
    <name evidence="14" type="primary">spoIVFB</name>
    <name evidence="14" type="ORF">CQU01_16590</name>
</gene>
<feature type="domain" description="Peptidase M50" evidence="13">
    <location>
        <begin position="111"/>
        <end position="146"/>
    </location>
</feature>
<keyword evidence="11 12" id="KW-0472">Membrane</keyword>
<evidence type="ECO:0000256" key="3">
    <source>
        <dbReference type="ARBA" id="ARBA00007931"/>
    </source>
</evidence>
<dbReference type="OrthoDB" id="166377at2"/>
<dbReference type="GO" id="GO:0006508">
    <property type="term" value="P:proteolysis"/>
    <property type="evidence" value="ECO:0007669"/>
    <property type="project" value="UniProtKB-KW"/>
</dbReference>
<evidence type="ECO:0000313" key="14">
    <source>
        <dbReference type="EMBL" id="GEN31421.1"/>
    </source>
</evidence>
<keyword evidence="4" id="KW-0645">Protease</keyword>
<dbReference type="Pfam" id="PF02163">
    <property type="entry name" value="Peptidase_M50"/>
    <property type="match status" value="2"/>
</dbReference>
<keyword evidence="5 12" id="KW-0812">Transmembrane</keyword>
<dbReference type="EMBL" id="BJXW01000016">
    <property type="protein sequence ID" value="GEN31421.1"/>
    <property type="molecule type" value="Genomic_DNA"/>
</dbReference>
<dbReference type="PANTHER" id="PTHR39188:SF3">
    <property type="entry name" value="STAGE IV SPORULATION PROTEIN FB"/>
    <property type="match status" value="1"/>
</dbReference>
<proteinExistence type="inferred from homology"/>
<sequence length="282" mass="33668">MTQNKQYPTIYVHPLLLLLIGISFVTGTFISLFIILSIVIIHELGHVMMALFFKWRIRRIMFWIFGGVMETEEHGTRPLHEELLVTLAGPVQHVFIYILYFILDRLTLFPESLLAMFFFYNTVILIFNLLPIWPLDGGKLLLYGLALLFPFRKAYHLVLVWSVCVCLIGFLALFMIPFHLTLFFVICFLLLENISEWRRRYYVFMRFLLNRYQGKTNYKKTKSLVVHNRVRLIDIFYLFHRDRKHIVYVVLPGNNKKILNESDCLTYYFRDKYVYHSIGEVI</sequence>
<feature type="transmembrane region" description="Helical" evidence="12">
    <location>
        <begin position="114"/>
        <end position="133"/>
    </location>
</feature>
<keyword evidence="15" id="KW-1185">Reference proteome</keyword>
<evidence type="ECO:0000256" key="2">
    <source>
        <dbReference type="ARBA" id="ARBA00004141"/>
    </source>
</evidence>
<evidence type="ECO:0000256" key="12">
    <source>
        <dbReference type="SAM" id="Phobius"/>
    </source>
</evidence>
<protein>
    <submittedName>
        <fullName evidence="14">Stage IV sporulation protein FB</fullName>
    </submittedName>
</protein>
<evidence type="ECO:0000256" key="7">
    <source>
        <dbReference type="ARBA" id="ARBA00022801"/>
    </source>
</evidence>
<evidence type="ECO:0000256" key="5">
    <source>
        <dbReference type="ARBA" id="ARBA00022692"/>
    </source>
</evidence>
<evidence type="ECO:0000256" key="11">
    <source>
        <dbReference type="ARBA" id="ARBA00023136"/>
    </source>
</evidence>
<name>A0A511V082_9BACI</name>
<keyword evidence="7" id="KW-0378">Hydrolase</keyword>
<keyword evidence="6" id="KW-0479">Metal-binding</keyword>
<comment type="similarity">
    <text evidence="3">Belongs to the peptidase M50B family.</text>
</comment>
<evidence type="ECO:0000259" key="13">
    <source>
        <dbReference type="Pfam" id="PF02163"/>
    </source>
</evidence>
<keyword evidence="9 12" id="KW-1133">Transmembrane helix</keyword>
<dbReference type="GO" id="GO:0046872">
    <property type="term" value="F:metal ion binding"/>
    <property type="evidence" value="ECO:0007669"/>
    <property type="project" value="UniProtKB-KW"/>
</dbReference>
<evidence type="ECO:0000256" key="4">
    <source>
        <dbReference type="ARBA" id="ARBA00022670"/>
    </source>
</evidence>